<reference evidence="4" key="1">
    <citation type="submission" date="2021-02" db="EMBL/GenBank/DDBJ databases">
        <title>First Annotated Genome of the Yellow-green Alga Tribonema minus.</title>
        <authorList>
            <person name="Mahan K.M."/>
        </authorList>
    </citation>
    <scope>NUCLEOTIDE SEQUENCE</scope>
    <source>
        <strain evidence="4">UTEX B ZZ1240</strain>
    </source>
</reference>
<feature type="repeat" description="PPR" evidence="2">
    <location>
        <begin position="231"/>
        <end position="265"/>
    </location>
</feature>
<dbReference type="EMBL" id="JAFCMP010000223">
    <property type="protein sequence ID" value="KAG5183174.1"/>
    <property type="molecule type" value="Genomic_DNA"/>
</dbReference>
<comment type="caution">
    <text evidence="4">The sequence shown here is derived from an EMBL/GenBank/DDBJ whole genome shotgun (WGS) entry which is preliminary data.</text>
</comment>
<feature type="repeat" description="PPR" evidence="2">
    <location>
        <begin position="302"/>
        <end position="336"/>
    </location>
</feature>
<accession>A0A836CEZ1</accession>
<dbReference type="Pfam" id="PF13812">
    <property type="entry name" value="PPR_3"/>
    <property type="match status" value="1"/>
</dbReference>
<dbReference type="Proteomes" id="UP000664859">
    <property type="component" value="Unassembled WGS sequence"/>
</dbReference>
<dbReference type="PANTHER" id="PTHR47447:SF17">
    <property type="entry name" value="OS12G0638900 PROTEIN"/>
    <property type="match status" value="1"/>
</dbReference>
<evidence type="ECO:0000313" key="5">
    <source>
        <dbReference type="Proteomes" id="UP000664859"/>
    </source>
</evidence>
<dbReference type="InterPro" id="IPR057027">
    <property type="entry name" value="TPR_mt"/>
</dbReference>
<evidence type="ECO:0000256" key="2">
    <source>
        <dbReference type="PROSITE-ProRule" id="PRU00708"/>
    </source>
</evidence>
<dbReference type="InterPro" id="IPR036063">
    <property type="entry name" value="Smr_dom_sf"/>
</dbReference>
<name>A0A836CEZ1_9STRA</name>
<organism evidence="4 5">
    <name type="scientific">Tribonema minus</name>
    <dbReference type="NCBI Taxonomy" id="303371"/>
    <lineage>
        <taxon>Eukaryota</taxon>
        <taxon>Sar</taxon>
        <taxon>Stramenopiles</taxon>
        <taxon>Ochrophyta</taxon>
        <taxon>PX clade</taxon>
        <taxon>Xanthophyceae</taxon>
        <taxon>Tribonematales</taxon>
        <taxon>Tribonemataceae</taxon>
        <taxon>Tribonema</taxon>
    </lineage>
</organism>
<dbReference type="InterPro" id="IPR011990">
    <property type="entry name" value="TPR-like_helical_dom_sf"/>
</dbReference>
<keyword evidence="1" id="KW-0677">Repeat</keyword>
<keyword evidence="5" id="KW-1185">Reference proteome</keyword>
<dbReference type="InterPro" id="IPR002885">
    <property type="entry name" value="PPR_rpt"/>
</dbReference>
<dbReference type="NCBIfam" id="TIGR00756">
    <property type="entry name" value="PPR"/>
    <property type="match status" value="3"/>
</dbReference>
<evidence type="ECO:0000259" key="3">
    <source>
        <dbReference type="Pfam" id="PF23276"/>
    </source>
</evidence>
<dbReference type="PROSITE" id="PS51375">
    <property type="entry name" value="PPR"/>
    <property type="match status" value="4"/>
</dbReference>
<feature type="domain" description="Pentatricopeptide repeat-containing protein-mitochondrial" evidence="3">
    <location>
        <begin position="129"/>
        <end position="258"/>
    </location>
</feature>
<feature type="repeat" description="PPR" evidence="2">
    <location>
        <begin position="190"/>
        <end position="224"/>
    </location>
</feature>
<dbReference type="AlphaFoldDB" id="A0A836CEZ1"/>
<protein>
    <recommendedName>
        <fullName evidence="3">Pentatricopeptide repeat-containing protein-mitochondrial domain-containing protein</fullName>
    </recommendedName>
</protein>
<feature type="repeat" description="PPR" evidence="2">
    <location>
        <begin position="267"/>
        <end position="301"/>
    </location>
</feature>
<sequence>MLRAHLLGRYVVNSIGSGVPTQVALRSTLTTWAFVKYSFSGDARDPGAAGRESPYWHRHHLSVLQRASLEHGIGSNFATRQQHTSRGGKPPSTTPACRIHTLGRQKKWNDALQIFKSIEEPTALEARALLATMAYNHQPRHAMFALRQLRNTGAVASHDYQLIIHAYAKELPLEALELLHQMEREGFGWTHRACSTVLQAFGKAGRLSAALQLIDVMEQRNCNPSDGIKLDVRSWNVLLNAIGRAGQVTEMMAWYREMLKSGGLQPDTVLMTTLLDNAGKAGELGIAEGIWREMRDRQLAPDVKAYNALITCYATARQPDKAEQVIAEMCQSAAVKPDAIALTSCVPLNMLMDVCYNLMQAYINDERLDDADRVIGRMRAAGADPISGTWTTIICAADAVGDIKKVDRLYRDALLSKAINPYRPELSNAIKDAAGNTLPVGTVMDLHWLDRATGQAAIRHELRVRWKAAGSLRRGKPLYIITGQGGGLLIAAVSDTLKSQGIQHVLPAAQPGRIYCTFQ</sequence>
<dbReference type="SUPFAM" id="SSF160443">
    <property type="entry name" value="SMR domain-like"/>
    <property type="match status" value="1"/>
</dbReference>
<proteinExistence type="predicted"/>
<dbReference type="PANTHER" id="PTHR47447">
    <property type="entry name" value="OS03G0856100 PROTEIN"/>
    <property type="match status" value="1"/>
</dbReference>
<gene>
    <name evidence="4" type="ORF">JKP88DRAFT_317421</name>
</gene>
<dbReference type="Gene3D" id="1.25.40.10">
    <property type="entry name" value="Tetratricopeptide repeat domain"/>
    <property type="match status" value="2"/>
</dbReference>
<evidence type="ECO:0000256" key="1">
    <source>
        <dbReference type="ARBA" id="ARBA00022737"/>
    </source>
</evidence>
<evidence type="ECO:0000313" key="4">
    <source>
        <dbReference type="EMBL" id="KAG5183174.1"/>
    </source>
</evidence>
<dbReference type="OrthoDB" id="185373at2759"/>
<dbReference type="Pfam" id="PF23276">
    <property type="entry name" value="TPR_24"/>
    <property type="match status" value="1"/>
</dbReference>